<accession>A0A6P1THP1</accession>
<dbReference type="InterPro" id="IPR035890">
    <property type="entry name" value="Anti-sigma-28_factor_FlgM_sf"/>
</dbReference>
<dbReference type="Proteomes" id="UP000464314">
    <property type="component" value="Chromosome"/>
</dbReference>
<evidence type="ECO:0000256" key="5">
    <source>
        <dbReference type="ARBA" id="ARBA00023015"/>
    </source>
</evidence>
<keyword evidence="8" id="KW-0966">Cell projection</keyword>
<dbReference type="GO" id="GO:0045892">
    <property type="term" value="P:negative regulation of DNA-templated transcription"/>
    <property type="evidence" value="ECO:0007669"/>
    <property type="project" value="InterPro"/>
</dbReference>
<dbReference type="KEGG" id="anr:Ana3638_07680"/>
<evidence type="ECO:0000313" key="9">
    <source>
        <dbReference type="Proteomes" id="UP000464314"/>
    </source>
</evidence>
<dbReference type="InterPro" id="IPR007412">
    <property type="entry name" value="FlgM"/>
</dbReference>
<dbReference type="InterPro" id="IPR031316">
    <property type="entry name" value="FlgM_C"/>
</dbReference>
<evidence type="ECO:0000256" key="2">
    <source>
        <dbReference type="ARBA" id="ARBA00017823"/>
    </source>
</evidence>
<dbReference type="SUPFAM" id="SSF101498">
    <property type="entry name" value="Anti-sigma factor FlgM"/>
    <property type="match status" value="1"/>
</dbReference>
<feature type="domain" description="Anti-sigma-28 factor FlgM C-terminal" evidence="7">
    <location>
        <begin position="31"/>
        <end position="85"/>
    </location>
</feature>
<evidence type="ECO:0000256" key="4">
    <source>
        <dbReference type="ARBA" id="ARBA00022795"/>
    </source>
</evidence>
<reference evidence="8 9" key="1">
    <citation type="submission" date="2020-01" db="EMBL/GenBank/DDBJ databases">
        <title>Genome analysis of Anaerocolumna sp. CBA3638.</title>
        <authorList>
            <person name="Kim J."/>
            <person name="Roh S.W."/>
        </authorList>
    </citation>
    <scope>NUCLEOTIDE SEQUENCE [LARGE SCALE GENOMIC DNA]</scope>
    <source>
        <strain evidence="8 9">CBA3638</strain>
    </source>
</reference>
<protein>
    <recommendedName>
        <fullName evidence="2">Negative regulator of flagellin synthesis</fullName>
    </recommendedName>
</protein>
<organism evidence="8 9">
    <name type="scientific">Anaerocolumna sedimenticola</name>
    <dbReference type="NCBI Taxonomy" id="2696063"/>
    <lineage>
        <taxon>Bacteria</taxon>
        <taxon>Bacillati</taxon>
        <taxon>Bacillota</taxon>
        <taxon>Clostridia</taxon>
        <taxon>Lachnospirales</taxon>
        <taxon>Lachnospiraceae</taxon>
        <taxon>Anaerocolumna</taxon>
    </lineage>
</organism>
<dbReference type="NCBIfam" id="TIGR03824">
    <property type="entry name" value="FlgM_jcvi"/>
    <property type="match status" value="1"/>
</dbReference>
<gene>
    <name evidence="8" type="primary">flgM</name>
    <name evidence="8" type="ORF">Ana3638_07680</name>
</gene>
<evidence type="ECO:0000256" key="6">
    <source>
        <dbReference type="ARBA" id="ARBA00023163"/>
    </source>
</evidence>
<dbReference type="Pfam" id="PF04316">
    <property type="entry name" value="FlgM"/>
    <property type="match status" value="1"/>
</dbReference>
<keyword evidence="3" id="KW-0678">Repressor</keyword>
<name>A0A6P1THP1_9FIRM</name>
<keyword evidence="9" id="KW-1185">Reference proteome</keyword>
<dbReference type="RefSeq" id="WP_161837498.1">
    <property type="nucleotide sequence ID" value="NZ_CP048000.1"/>
</dbReference>
<dbReference type="GO" id="GO:0044781">
    <property type="term" value="P:bacterial-type flagellum organization"/>
    <property type="evidence" value="ECO:0007669"/>
    <property type="project" value="UniProtKB-KW"/>
</dbReference>
<keyword evidence="5" id="KW-0805">Transcription regulation</keyword>
<comment type="similarity">
    <text evidence="1">Belongs to the FlgM family.</text>
</comment>
<keyword evidence="4" id="KW-1005">Bacterial flagellum biogenesis</keyword>
<sequence>MRIDAYNKISQVYQTNAVQKTMKAAGTKAADQLEISRTAKDCQVAKQAIASTQDIRTDKINDIKSRMESGTYNISMEEVADKILDSYFEKLI</sequence>
<dbReference type="EMBL" id="CP048000">
    <property type="protein sequence ID" value="QHQ60664.1"/>
    <property type="molecule type" value="Genomic_DNA"/>
</dbReference>
<keyword evidence="8" id="KW-0969">Cilium</keyword>
<evidence type="ECO:0000259" key="7">
    <source>
        <dbReference type="Pfam" id="PF04316"/>
    </source>
</evidence>
<proteinExistence type="inferred from homology"/>
<keyword evidence="6" id="KW-0804">Transcription</keyword>
<dbReference type="AlphaFoldDB" id="A0A6P1THP1"/>
<evidence type="ECO:0000256" key="1">
    <source>
        <dbReference type="ARBA" id="ARBA00005322"/>
    </source>
</evidence>
<evidence type="ECO:0000256" key="3">
    <source>
        <dbReference type="ARBA" id="ARBA00022491"/>
    </source>
</evidence>
<keyword evidence="8" id="KW-0282">Flagellum</keyword>
<evidence type="ECO:0000313" key="8">
    <source>
        <dbReference type="EMBL" id="QHQ60664.1"/>
    </source>
</evidence>